<keyword evidence="3" id="KW-1185">Reference proteome</keyword>
<sequence>MVDGVEQGAWLAGLGLVDGVIEAPSRKRWADGVRRDRPCGNLGASVGCFLGGIAGAGIRVCTPIHRSPRRRKGGGRTTGEPGHPQHENDDEFHGAALVENEGNQQAQPGHPRGHPQQPSPSTTWHTTRSSSIHVHQTQDISIAYVATYKAGCV</sequence>
<evidence type="ECO:0000313" key="2">
    <source>
        <dbReference type="EMBL" id="KAL2270580.1"/>
    </source>
</evidence>
<feature type="compositionally biased region" description="Low complexity" evidence="1">
    <location>
        <begin position="104"/>
        <end position="121"/>
    </location>
</feature>
<protein>
    <submittedName>
        <fullName evidence="2">Uncharacterized protein</fullName>
    </submittedName>
</protein>
<feature type="compositionally biased region" description="Basic and acidic residues" evidence="1">
    <location>
        <begin position="83"/>
        <end position="93"/>
    </location>
</feature>
<dbReference type="Proteomes" id="UP001600064">
    <property type="component" value="Unassembled WGS sequence"/>
</dbReference>
<feature type="compositionally biased region" description="Polar residues" evidence="1">
    <location>
        <begin position="122"/>
        <end position="132"/>
    </location>
</feature>
<gene>
    <name evidence="2" type="ORF">VTJ83DRAFT_2764</name>
</gene>
<comment type="caution">
    <text evidence="2">The sequence shown here is derived from an EMBL/GenBank/DDBJ whole genome shotgun (WGS) entry which is preliminary data.</text>
</comment>
<reference evidence="2 3" key="1">
    <citation type="journal article" date="2024" name="Commun. Biol.">
        <title>Comparative genomic analysis of thermophilic fungi reveals convergent evolutionary adaptations and gene losses.</title>
        <authorList>
            <person name="Steindorff A.S."/>
            <person name="Aguilar-Pontes M.V."/>
            <person name="Robinson A.J."/>
            <person name="Andreopoulos B."/>
            <person name="LaButti K."/>
            <person name="Kuo A."/>
            <person name="Mondo S."/>
            <person name="Riley R."/>
            <person name="Otillar R."/>
            <person name="Haridas S."/>
            <person name="Lipzen A."/>
            <person name="Grimwood J."/>
            <person name="Schmutz J."/>
            <person name="Clum A."/>
            <person name="Reid I.D."/>
            <person name="Moisan M.C."/>
            <person name="Butler G."/>
            <person name="Nguyen T.T.M."/>
            <person name="Dewar K."/>
            <person name="Conant G."/>
            <person name="Drula E."/>
            <person name="Henrissat B."/>
            <person name="Hansel C."/>
            <person name="Singer S."/>
            <person name="Hutchinson M.I."/>
            <person name="de Vries R.P."/>
            <person name="Natvig D.O."/>
            <person name="Powell A.J."/>
            <person name="Tsang A."/>
            <person name="Grigoriev I.V."/>
        </authorList>
    </citation>
    <scope>NUCLEOTIDE SEQUENCE [LARGE SCALE GENOMIC DNA]</scope>
    <source>
        <strain evidence="2 3">ATCC 22073</strain>
    </source>
</reference>
<proteinExistence type="predicted"/>
<evidence type="ECO:0000256" key="1">
    <source>
        <dbReference type="SAM" id="MobiDB-lite"/>
    </source>
</evidence>
<name>A0ABR4DJR1_9PEZI</name>
<evidence type="ECO:0000313" key="3">
    <source>
        <dbReference type="Proteomes" id="UP001600064"/>
    </source>
</evidence>
<dbReference type="EMBL" id="JAZGUE010000002">
    <property type="protein sequence ID" value="KAL2270580.1"/>
    <property type="molecule type" value="Genomic_DNA"/>
</dbReference>
<accession>A0ABR4DJR1</accession>
<feature type="region of interest" description="Disordered" evidence="1">
    <location>
        <begin position="63"/>
        <end position="132"/>
    </location>
</feature>
<organism evidence="2 3">
    <name type="scientific">Remersonia thermophila</name>
    <dbReference type="NCBI Taxonomy" id="72144"/>
    <lineage>
        <taxon>Eukaryota</taxon>
        <taxon>Fungi</taxon>
        <taxon>Dikarya</taxon>
        <taxon>Ascomycota</taxon>
        <taxon>Pezizomycotina</taxon>
        <taxon>Sordariomycetes</taxon>
        <taxon>Sordariomycetidae</taxon>
        <taxon>Sordariales</taxon>
        <taxon>Sordariales incertae sedis</taxon>
        <taxon>Remersonia</taxon>
    </lineage>
</organism>
<dbReference type="RefSeq" id="XP_070869304.1">
    <property type="nucleotide sequence ID" value="XM_071009070.1"/>
</dbReference>
<dbReference type="GeneID" id="98123714"/>